<accession>A0A2I0IMX7</accession>
<gene>
    <name evidence="1" type="ORF">CRG98_034176</name>
</gene>
<dbReference type="EMBL" id="PGOL01002722">
    <property type="protein sequence ID" value="PKI45371.1"/>
    <property type="molecule type" value="Genomic_DNA"/>
</dbReference>
<keyword evidence="2" id="KW-1185">Reference proteome</keyword>
<dbReference type="STRING" id="22663.A0A2I0IMX7"/>
<organism evidence="1 2">
    <name type="scientific">Punica granatum</name>
    <name type="common">Pomegranate</name>
    <dbReference type="NCBI Taxonomy" id="22663"/>
    <lineage>
        <taxon>Eukaryota</taxon>
        <taxon>Viridiplantae</taxon>
        <taxon>Streptophyta</taxon>
        <taxon>Embryophyta</taxon>
        <taxon>Tracheophyta</taxon>
        <taxon>Spermatophyta</taxon>
        <taxon>Magnoliopsida</taxon>
        <taxon>eudicotyledons</taxon>
        <taxon>Gunneridae</taxon>
        <taxon>Pentapetalae</taxon>
        <taxon>rosids</taxon>
        <taxon>malvids</taxon>
        <taxon>Myrtales</taxon>
        <taxon>Lythraceae</taxon>
        <taxon>Punica</taxon>
    </lineage>
</organism>
<dbReference type="AlphaFoldDB" id="A0A2I0IMX7"/>
<name>A0A2I0IMX7_PUNGR</name>
<protein>
    <submittedName>
        <fullName evidence="1">Uncharacterized protein</fullName>
    </submittedName>
</protein>
<dbReference type="InterPro" id="IPR049481">
    <property type="entry name" value="SMN_G2-BD"/>
</dbReference>
<proteinExistence type="predicted"/>
<dbReference type="Pfam" id="PF20636">
    <property type="entry name" value="SMN_G2-BD"/>
    <property type="match status" value="1"/>
</dbReference>
<dbReference type="PANTHER" id="PTHR39267">
    <property type="entry name" value="SURVIVAL MOTOR NEURON-LIKE PROTEIN 1"/>
    <property type="match status" value="1"/>
</dbReference>
<dbReference type="PANTHER" id="PTHR39267:SF1">
    <property type="entry name" value="SURVIVAL MOTOR NEURON PROTEIN"/>
    <property type="match status" value="1"/>
</dbReference>
<dbReference type="OrthoDB" id="197400at2759"/>
<evidence type="ECO:0000313" key="1">
    <source>
        <dbReference type="EMBL" id="PKI45371.1"/>
    </source>
</evidence>
<comment type="caution">
    <text evidence="1">The sequence shown here is derived from an EMBL/GenBank/DDBJ whole genome shotgun (WGS) entry which is preliminary data.</text>
</comment>
<sequence>MGRDKEGDLWDDSALISAFDDAMSKYKKMHGKKNHQIPSEAGEAISGIDKIISINPIDGSVAASGAVAEAGEASNFLSANEDTSAVTAAHESYPVSSNSVPANDAVKGYSYFPSTEDYNQLLAEYYELEDKREKLLQKLHQYGNWSYQAEPSGSDPGVQQWQGAHPSQEYPIPADQISHSVDACACCPYFCQTFVAPCPASSCSFGGKCGDQNLCNDDPSLVPRDSIPLKDCEVTRTAIEAARKAISSLKIEGSSICEGKENKKEGDMVVTTSSETDLAEVLNAWYSAGFYTGKYLVEKCIREKRQS</sequence>
<dbReference type="CDD" id="cd22851">
    <property type="entry name" value="SMN_N"/>
    <property type="match status" value="1"/>
</dbReference>
<dbReference type="GeneID" id="116204712"/>
<reference evidence="1 2" key="1">
    <citation type="submission" date="2017-11" db="EMBL/GenBank/DDBJ databases">
        <title>De-novo sequencing of pomegranate (Punica granatum L.) genome.</title>
        <authorList>
            <person name="Akparov Z."/>
            <person name="Amiraslanov A."/>
            <person name="Hajiyeva S."/>
            <person name="Abbasov M."/>
            <person name="Kaur K."/>
            <person name="Hamwieh A."/>
            <person name="Solovyev V."/>
            <person name="Salamov A."/>
            <person name="Braich B."/>
            <person name="Kosarev P."/>
            <person name="Mahmoud A."/>
            <person name="Hajiyev E."/>
            <person name="Babayeva S."/>
            <person name="Izzatullayeva V."/>
            <person name="Mammadov A."/>
            <person name="Mammadov A."/>
            <person name="Sharifova S."/>
            <person name="Ojaghi J."/>
            <person name="Eynullazada K."/>
            <person name="Bayramov B."/>
            <person name="Abdulazimova A."/>
            <person name="Shahmuradov I."/>
        </authorList>
    </citation>
    <scope>NUCLEOTIDE SEQUENCE [LARGE SCALE GENOMIC DNA]</scope>
    <source>
        <strain evidence="2">cv. AG2017</strain>
        <tissue evidence="1">Leaf</tissue>
    </source>
</reference>
<dbReference type="Proteomes" id="UP000233551">
    <property type="component" value="Unassembled WGS sequence"/>
</dbReference>
<dbReference type="InterPro" id="IPR040424">
    <property type="entry name" value="Smn1"/>
</dbReference>
<evidence type="ECO:0000313" key="2">
    <source>
        <dbReference type="Proteomes" id="UP000233551"/>
    </source>
</evidence>